<organism evidence="2 3">
    <name type="scientific">Periweissella ghanensis</name>
    <dbReference type="NCBI Taxonomy" id="467997"/>
    <lineage>
        <taxon>Bacteria</taxon>
        <taxon>Bacillati</taxon>
        <taxon>Bacillota</taxon>
        <taxon>Bacilli</taxon>
        <taxon>Lactobacillales</taxon>
        <taxon>Lactobacillaceae</taxon>
        <taxon>Periweissella</taxon>
    </lineage>
</organism>
<dbReference type="Gene3D" id="1.10.260.40">
    <property type="entry name" value="lambda repressor-like DNA-binding domains"/>
    <property type="match status" value="1"/>
</dbReference>
<dbReference type="PROSITE" id="PS50943">
    <property type="entry name" value="HTH_CROC1"/>
    <property type="match status" value="1"/>
</dbReference>
<dbReference type="InterPro" id="IPR001387">
    <property type="entry name" value="Cro/C1-type_HTH"/>
</dbReference>
<dbReference type="RefSeq" id="WP_230098103.1">
    <property type="nucleotide sequence ID" value="NZ_CAKKNT010000003.1"/>
</dbReference>
<keyword evidence="3" id="KW-1185">Reference proteome</keyword>
<comment type="caution">
    <text evidence="2">The sequence shown here is derived from an EMBL/GenBank/DDBJ whole genome shotgun (WGS) entry which is preliminary data.</text>
</comment>
<evidence type="ECO:0000313" key="2">
    <source>
        <dbReference type="EMBL" id="CAH0417998.1"/>
    </source>
</evidence>
<proteinExistence type="predicted"/>
<dbReference type="Pfam" id="PF01381">
    <property type="entry name" value="HTH_3"/>
    <property type="match status" value="1"/>
</dbReference>
<reference evidence="2 3" key="1">
    <citation type="submission" date="2021-11" db="EMBL/GenBank/DDBJ databases">
        <authorList>
            <person name="Depoorter E."/>
        </authorList>
    </citation>
    <scope>NUCLEOTIDE SEQUENCE [LARGE SCALE GENOMIC DNA]</scope>
    <source>
        <strain evidence="2 3">LMG 24286</strain>
    </source>
</reference>
<name>A0ABM8Z9H8_9LACO</name>
<dbReference type="SMART" id="SM00530">
    <property type="entry name" value="HTH_XRE"/>
    <property type="match status" value="1"/>
</dbReference>
<dbReference type="InterPro" id="IPR010982">
    <property type="entry name" value="Lambda_DNA-bd_dom_sf"/>
</dbReference>
<sequence length="93" mass="10558">MTKIDDYIAKRSQDNPKFAQMLEQVDLNLEIGIQVRNLREELKMSQRDFAPLIGKPQSTIARIESGTTNANTMTLAEIARATHQKITIQFTPI</sequence>
<dbReference type="Proteomes" id="UP000789719">
    <property type="component" value="Unassembled WGS sequence"/>
</dbReference>
<dbReference type="EMBL" id="CAKKNT010000003">
    <property type="protein sequence ID" value="CAH0417998.1"/>
    <property type="molecule type" value="Genomic_DNA"/>
</dbReference>
<dbReference type="CDD" id="cd00093">
    <property type="entry name" value="HTH_XRE"/>
    <property type="match status" value="1"/>
</dbReference>
<evidence type="ECO:0000259" key="1">
    <source>
        <dbReference type="PROSITE" id="PS50943"/>
    </source>
</evidence>
<dbReference type="SUPFAM" id="SSF47413">
    <property type="entry name" value="lambda repressor-like DNA-binding domains"/>
    <property type="match status" value="1"/>
</dbReference>
<gene>
    <name evidence="2" type="ORF">WGH24286_00414</name>
</gene>
<evidence type="ECO:0000313" key="3">
    <source>
        <dbReference type="Proteomes" id="UP000789719"/>
    </source>
</evidence>
<feature type="domain" description="HTH cro/C1-type" evidence="1">
    <location>
        <begin position="35"/>
        <end position="89"/>
    </location>
</feature>
<protein>
    <recommendedName>
        <fullName evidence="1">HTH cro/C1-type domain-containing protein</fullName>
    </recommendedName>
</protein>
<accession>A0ABM8Z9H8</accession>